<feature type="region of interest" description="Disordered" evidence="1">
    <location>
        <begin position="37"/>
        <end position="56"/>
    </location>
</feature>
<comment type="caution">
    <text evidence="2">The sequence shown here is derived from an EMBL/GenBank/DDBJ whole genome shotgun (WGS) entry which is preliminary data.</text>
</comment>
<sequence length="134" mass="14031">MRPIAILLLIPLLVLCPIACGVWGPACAPDLLGAQPDGTGHSDRGPDRDCVPGPVGIPQDADDCLCKGAIQLDGPRGHDGDQANLLPALDSPPSDHRPSLSHLLSHRGWAGSPTGWASRLGAIRVRAVLQNFRC</sequence>
<feature type="region of interest" description="Disordered" evidence="1">
    <location>
        <begin position="75"/>
        <end position="100"/>
    </location>
</feature>
<reference evidence="2 3" key="1">
    <citation type="submission" date="2018-12" db="EMBL/GenBank/DDBJ databases">
        <authorList>
            <person name="Toschakov S.V."/>
        </authorList>
    </citation>
    <scope>NUCLEOTIDE SEQUENCE [LARGE SCALE GENOMIC DNA]</scope>
    <source>
        <strain evidence="2 3">GM2012</strain>
    </source>
</reference>
<dbReference type="RefSeq" id="WP_126725658.1">
    <property type="nucleotide sequence ID" value="NZ_RYZH01000021.1"/>
</dbReference>
<feature type="compositionally biased region" description="Basic and acidic residues" evidence="1">
    <location>
        <begin position="40"/>
        <end position="50"/>
    </location>
</feature>
<reference evidence="2 3" key="2">
    <citation type="submission" date="2019-01" db="EMBL/GenBank/DDBJ databases">
        <title>Tautonia sociabilis, a novel thermotolerant planctomycete of Isosphaeraceae family, isolated from a 4000 m deep subterranean habitat.</title>
        <authorList>
            <person name="Kovaleva O.L."/>
            <person name="Elcheninov A.G."/>
            <person name="Van Heerden E."/>
            <person name="Toshchakov S.V."/>
            <person name="Novikov A."/>
            <person name="Bonch-Osmolovskaya E.A."/>
            <person name="Kublanov I.V."/>
        </authorList>
    </citation>
    <scope>NUCLEOTIDE SEQUENCE [LARGE SCALE GENOMIC DNA]</scope>
    <source>
        <strain evidence="2 3">GM2012</strain>
    </source>
</reference>
<gene>
    <name evidence="2" type="ORF">TsocGM_12230</name>
</gene>
<dbReference type="EMBL" id="RYZH01000021">
    <property type="protein sequence ID" value="RUL87442.1"/>
    <property type="molecule type" value="Genomic_DNA"/>
</dbReference>
<evidence type="ECO:0000313" key="3">
    <source>
        <dbReference type="Proteomes" id="UP000280296"/>
    </source>
</evidence>
<protein>
    <submittedName>
        <fullName evidence="2">Uncharacterized protein</fullName>
    </submittedName>
</protein>
<keyword evidence="3" id="KW-1185">Reference proteome</keyword>
<dbReference type="AlphaFoldDB" id="A0A432MJ95"/>
<evidence type="ECO:0000313" key="2">
    <source>
        <dbReference type="EMBL" id="RUL87442.1"/>
    </source>
</evidence>
<evidence type="ECO:0000256" key="1">
    <source>
        <dbReference type="SAM" id="MobiDB-lite"/>
    </source>
</evidence>
<name>A0A432MJ95_9BACT</name>
<organism evidence="2 3">
    <name type="scientific">Tautonia sociabilis</name>
    <dbReference type="NCBI Taxonomy" id="2080755"/>
    <lineage>
        <taxon>Bacteria</taxon>
        <taxon>Pseudomonadati</taxon>
        <taxon>Planctomycetota</taxon>
        <taxon>Planctomycetia</taxon>
        <taxon>Isosphaerales</taxon>
        <taxon>Isosphaeraceae</taxon>
        <taxon>Tautonia</taxon>
    </lineage>
</organism>
<proteinExistence type="predicted"/>
<dbReference type="Proteomes" id="UP000280296">
    <property type="component" value="Unassembled WGS sequence"/>
</dbReference>
<accession>A0A432MJ95</accession>